<evidence type="ECO:0000313" key="2">
    <source>
        <dbReference type="Proteomes" id="UP001175344"/>
    </source>
</evidence>
<dbReference type="EMBL" id="JARTQQ020000001">
    <property type="protein sequence ID" value="MEC5726902.1"/>
    <property type="molecule type" value="Genomic_DNA"/>
</dbReference>
<dbReference type="Proteomes" id="UP001175344">
    <property type="component" value="Unassembled WGS sequence"/>
</dbReference>
<gene>
    <name evidence="1" type="ORF">QAA55_000460</name>
</gene>
<evidence type="ECO:0000313" key="1">
    <source>
        <dbReference type="EMBL" id="MEC5726902.1"/>
    </source>
</evidence>
<accession>A0ABU6KM41</accession>
<reference evidence="1 2" key="1">
    <citation type="journal article" date="2023" name="Nat. Commun.">
        <title>Genomic dissection of endemic carbapenem resistance reveals metallo-beta-lactamase dissemination through clonal, plasmid and integron transfer.</title>
        <authorList>
            <person name="Macesic N."/>
            <person name="Hawkey J."/>
            <person name="Vezina B."/>
            <person name="Wisniewski J.A."/>
            <person name="Cottingham H."/>
            <person name="Blakeway L.V."/>
            <person name="Harshegyi T."/>
            <person name="Pragastis K."/>
            <person name="Badoordeen G.Z."/>
            <person name="Dennison A."/>
            <person name="Spelman D.W."/>
            <person name="Jenney A.W.J."/>
            <person name="Peleg A.Y."/>
        </authorList>
    </citation>
    <scope>NUCLEOTIDE SEQUENCE [LARGE SCALE GENOMIC DNA]</scope>
    <source>
        <strain evidence="1 2">CPO239</strain>
    </source>
</reference>
<dbReference type="RefSeq" id="WP_047749017.1">
    <property type="nucleotide sequence ID" value="NZ_FJWF01000016.1"/>
</dbReference>
<organism evidence="1 2">
    <name type="scientific">Enterobacter asburiae</name>
    <dbReference type="NCBI Taxonomy" id="61645"/>
    <lineage>
        <taxon>Bacteria</taxon>
        <taxon>Pseudomonadati</taxon>
        <taxon>Pseudomonadota</taxon>
        <taxon>Gammaproteobacteria</taxon>
        <taxon>Enterobacterales</taxon>
        <taxon>Enterobacteriaceae</taxon>
        <taxon>Enterobacter</taxon>
        <taxon>Enterobacter cloacae complex</taxon>
    </lineage>
</organism>
<keyword evidence="2" id="KW-1185">Reference proteome</keyword>
<name>A0ABU6KM41_ENTAS</name>
<sequence length="390" mass="44889">MPKVTPVQNAAIDIIDFIHFKEIHTSLFLSHEETKNYLVIFSLVEEITNNLCSSVIERDILNHYLLCALEISLSSSEIDTLNVFGIIDDIPFEGLKTFISKRLEVSISVLSDLAEKNGVDRTAFMNSLEWLLSKEAILNTTPAMRFRLASKISNVIHPMDSILFYCYLNDLGILNSGKYNSKISNKKNHLGFVRVGLLMEFEILRLNIKYIAGPGDLDEIKIKAPPKDISPTVSRDMAEHYKHLIDLLFENTRTLFWFQALHVDPLKSANYLLMSVNQQFRHKRLFNGTLAKWPGSWGILLMILSKRKNVNQPIYCESNNKGSVSEYACRRLADFNITISERTLYLRYKNKSKNEYLKVGFYSKQCAGLNYFLAWDYEDFYYKSALQLGV</sequence>
<comment type="caution">
    <text evidence="1">The sequence shown here is derived from an EMBL/GenBank/DDBJ whole genome shotgun (WGS) entry which is preliminary data.</text>
</comment>
<proteinExistence type="predicted"/>
<protein>
    <submittedName>
        <fullName evidence="1">Uncharacterized protein</fullName>
    </submittedName>
</protein>